<accession>A0ABT2MJB3</accession>
<evidence type="ECO:0000259" key="12">
    <source>
        <dbReference type="PROSITE" id="PS50885"/>
    </source>
</evidence>
<dbReference type="NCBIfam" id="TIGR00229">
    <property type="entry name" value="sensory_box"/>
    <property type="match status" value="1"/>
</dbReference>
<dbReference type="SUPFAM" id="SSF55785">
    <property type="entry name" value="PYP-like sensor domain (PAS domain)"/>
    <property type="match status" value="1"/>
</dbReference>
<dbReference type="PANTHER" id="PTHR43047">
    <property type="entry name" value="TWO-COMPONENT HISTIDINE PROTEIN KINASE"/>
    <property type="match status" value="1"/>
</dbReference>
<feature type="transmembrane region" description="Helical" evidence="8">
    <location>
        <begin position="21"/>
        <end position="49"/>
    </location>
</feature>
<dbReference type="Gene3D" id="6.10.340.10">
    <property type="match status" value="1"/>
</dbReference>
<dbReference type="SMART" id="SM00388">
    <property type="entry name" value="HisKA"/>
    <property type="match status" value="1"/>
</dbReference>
<feature type="domain" description="HAMP" evidence="12">
    <location>
        <begin position="330"/>
        <end position="383"/>
    </location>
</feature>
<dbReference type="InterPro" id="IPR003661">
    <property type="entry name" value="HisK_dim/P_dom"/>
</dbReference>
<dbReference type="InterPro" id="IPR005467">
    <property type="entry name" value="His_kinase_dom"/>
</dbReference>
<proteinExistence type="predicted"/>
<organism evidence="13 14">
    <name type="scientific">Laspinema palackyanum D2a</name>
    <dbReference type="NCBI Taxonomy" id="2953684"/>
    <lineage>
        <taxon>Bacteria</taxon>
        <taxon>Bacillati</taxon>
        <taxon>Cyanobacteriota</taxon>
        <taxon>Cyanophyceae</taxon>
        <taxon>Oscillatoriophycideae</taxon>
        <taxon>Oscillatoriales</taxon>
        <taxon>Laspinemataceae</taxon>
        <taxon>Laspinema</taxon>
        <taxon>Laspinema palackyanum</taxon>
    </lineage>
</organism>
<sequence length="765" mass="85548">MPQPPKSLKLPFASLGLRGQILPIVGATLIGLLGVIYLSSSTLLLAGFAKFEQQDTVRNVKRAVDVLSDEIDKLSFTANDWAAWDDTYAFIEDENADYIQTNLNDATIARLRLDMMLYIHRSGRIVFGQKFNPETGERAPVEENTEAIASLSQYLTPNSLLVNHPETTSLVEGILQLPEGPMLIVSRPILTGEAEGPIRGTLIMGRYLSVEEIKRLGELTQLSIAIQNWGSPELPPDFQTIRQSIVEDTDREPALVLADQTPIFVEAWNSQTIDGYTLVKDIYNNPALLVRVELPREIYQQGQRTANFILWVVLVVGVAFLVLTLLLLEKVVLSRLSQLSQNVNHIGSDRNSAVRLPVQGVDELSQLATRINEMLDALDYSQQVRHESEQRYRAVIEQTSESIFLIEPTTQRIIESNTAFQKLLGYNSEDVLSLTLGDFIDHESESIAYNIERTLSLQSCHLGERRYRRKDGSIVEVEVSANKIYYGKQTALSAVVRDITERKRVERELYQAKVTAELANQSKSQFLANMSHELRTPLNAIIGYSEILQEEGEDLESDEINADLAKIESAGRHLLGLINDILDLSKIEAGKMELYLEPFQVPLTLQEIIFTVQPLVQKNGNQLQVDCQPEVGEMYADVTKMRQILFNLLGNACKFTNQGTIFLRVFQKAGEMIVFEVRDTGIGMTPEQMDKLFQPFTQADTSTTRKYGGTGLGLTIAKQFCQIMGGDITVDSELGKGSTFTIQLPLRVTLSNSELVPESISSNRV</sequence>
<evidence type="ECO:0000256" key="3">
    <source>
        <dbReference type="ARBA" id="ARBA00012438"/>
    </source>
</evidence>
<feature type="domain" description="PAS" evidence="10">
    <location>
        <begin position="388"/>
        <end position="444"/>
    </location>
</feature>
<gene>
    <name evidence="13" type="ORF">NG799_00630</name>
</gene>
<keyword evidence="8" id="KW-1133">Transmembrane helix</keyword>
<dbReference type="PROSITE" id="PS50113">
    <property type="entry name" value="PAC"/>
    <property type="match status" value="1"/>
</dbReference>
<dbReference type="PROSITE" id="PS50109">
    <property type="entry name" value="HIS_KIN"/>
    <property type="match status" value="1"/>
</dbReference>
<dbReference type="RefSeq" id="WP_368004591.1">
    <property type="nucleotide sequence ID" value="NZ_JAMXFF010000001.1"/>
</dbReference>
<dbReference type="CDD" id="cd16922">
    <property type="entry name" value="HATPase_EvgS-ArcB-TorS-like"/>
    <property type="match status" value="1"/>
</dbReference>
<dbReference type="InterPro" id="IPR035965">
    <property type="entry name" value="PAS-like_dom_sf"/>
</dbReference>
<evidence type="ECO:0000256" key="4">
    <source>
        <dbReference type="ARBA" id="ARBA00022553"/>
    </source>
</evidence>
<keyword evidence="8" id="KW-0472">Membrane</keyword>
<evidence type="ECO:0000259" key="10">
    <source>
        <dbReference type="PROSITE" id="PS50112"/>
    </source>
</evidence>
<evidence type="ECO:0000256" key="5">
    <source>
        <dbReference type="ARBA" id="ARBA00022679"/>
    </source>
</evidence>
<dbReference type="PROSITE" id="PS50112">
    <property type="entry name" value="PAS"/>
    <property type="match status" value="1"/>
</dbReference>
<keyword evidence="13" id="KW-0067">ATP-binding</keyword>
<dbReference type="CDD" id="cd00130">
    <property type="entry name" value="PAS"/>
    <property type="match status" value="1"/>
</dbReference>
<keyword evidence="14" id="KW-1185">Reference proteome</keyword>
<dbReference type="Gene3D" id="3.30.565.10">
    <property type="entry name" value="Histidine kinase-like ATPase, C-terminal domain"/>
    <property type="match status" value="1"/>
</dbReference>
<keyword evidence="7" id="KW-0902">Two-component regulatory system</keyword>
<feature type="transmembrane region" description="Helical" evidence="8">
    <location>
        <begin position="308"/>
        <end position="328"/>
    </location>
</feature>
<dbReference type="InterPro" id="IPR004358">
    <property type="entry name" value="Sig_transdc_His_kin-like_C"/>
</dbReference>
<dbReference type="Pfam" id="PF00512">
    <property type="entry name" value="HisKA"/>
    <property type="match status" value="1"/>
</dbReference>
<evidence type="ECO:0000256" key="7">
    <source>
        <dbReference type="ARBA" id="ARBA00023012"/>
    </source>
</evidence>
<dbReference type="InterPro" id="IPR003594">
    <property type="entry name" value="HATPase_dom"/>
</dbReference>
<dbReference type="EC" id="2.7.13.3" evidence="3"/>
<protein>
    <recommendedName>
        <fullName evidence="3">histidine kinase</fullName>
        <ecNumber evidence="3">2.7.13.3</ecNumber>
    </recommendedName>
</protein>
<evidence type="ECO:0000256" key="2">
    <source>
        <dbReference type="ARBA" id="ARBA00004370"/>
    </source>
</evidence>
<evidence type="ECO:0000256" key="6">
    <source>
        <dbReference type="ARBA" id="ARBA00022777"/>
    </source>
</evidence>
<feature type="domain" description="PAC" evidence="11">
    <location>
        <begin position="461"/>
        <end position="511"/>
    </location>
</feature>
<dbReference type="PROSITE" id="PS50885">
    <property type="entry name" value="HAMP"/>
    <property type="match status" value="1"/>
</dbReference>
<dbReference type="Pfam" id="PF13426">
    <property type="entry name" value="PAS_9"/>
    <property type="match status" value="1"/>
</dbReference>
<dbReference type="Proteomes" id="UP001525890">
    <property type="component" value="Unassembled WGS sequence"/>
</dbReference>
<dbReference type="InterPro" id="IPR036097">
    <property type="entry name" value="HisK_dim/P_sf"/>
</dbReference>
<comment type="caution">
    <text evidence="13">The sequence shown here is derived from an EMBL/GenBank/DDBJ whole genome shotgun (WGS) entry which is preliminary data.</text>
</comment>
<keyword evidence="8" id="KW-0812">Transmembrane</keyword>
<dbReference type="CDD" id="cd00082">
    <property type="entry name" value="HisKA"/>
    <property type="match status" value="1"/>
</dbReference>
<evidence type="ECO:0000259" key="11">
    <source>
        <dbReference type="PROSITE" id="PS50113"/>
    </source>
</evidence>
<dbReference type="PANTHER" id="PTHR43047:SF72">
    <property type="entry name" value="OSMOSENSING HISTIDINE PROTEIN KINASE SLN1"/>
    <property type="match status" value="1"/>
</dbReference>
<dbReference type="SMART" id="SM00387">
    <property type="entry name" value="HATPase_c"/>
    <property type="match status" value="1"/>
</dbReference>
<reference evidence="13 14" key="1">
    <citation type="journal article" date="2022" name="Front. Microbiol.">
        <title>High genomic differentiation and limited gene flow indicate recent cryptic speciation within the genus Laspinema (cyanobacteria).</title>
        <authorList>
            <person name="Stanojkovic A."/>
            <person name="Skoupy S."/>
            <person name="Skaloud P."/>
            <person name="Dvorak P."/>
        </authorList>
    </citation>
    <scope>NUCLEOTIDE SEQUENCE [LARGE SCALE GENOMIC DNA]</scope>
    <source>
        <strain evidence="13 14">D2a</strain>
    </source>
</reference>
<dbReference type="InterPro" id="IPR007892">
    <property type="entry name" value="CHASE4"/>
</dbReference>
<evidence type="ECO:0000313" key="14">
    <source>
        <dbReference type="Proteomes" id="UP001525890"/>
    </source>
</evidence>
<keyword evidence="5" id="KW-0808">Transferase</keyword>
<dbReference type="Pfam" id="PF02518">
    <property type="entry name" value="HATPase_c"/>
    <property type="match status" value="1"/>
</dbReference>
<dbReference type="InterPro" id="IPR036890">
    <property type="entry name" value="HATPase_C_sf"/>
</dbReference>
<name>A0ABT2MJB3_9CYAN</name>
<dbReference type="CDD" id="cd06225">
    <property type="entry name" value="HAMP"/>
    <property type="match status" value="1"/>
</dbReference>
<dbReference type="SUPFAM" id="SSF55874">
    <property type="entry name" value="ATPase domain of HSP90 chaperone/DNA topoisomerase II/histidine kinase"/>
    <property type="match status" value="1"/>
</dbReference>
<dbReference type="InterPro" id="IPR000014">
    <property type="entry name" value="PAS"/>
</dbReference>
<dbReference type="InterPro" id="IPR003660">
    <property type="entry name" value="HAMP_dom"/>
</dbReference>
<dbReference type="InterPro" id="IPR001610">
    <property type="entry name" value="PAC"/>
</dbReference>
<feature type="domain" description="Histidine kinase" evidence="9">
    <location>
        <begin position="529"/>
        <end position="748"/>
    </location>
</feature>
<dbReference type="EMBL" id="JAMXFF010000001">
    <property type="protein sequence ID" value="MCT7964833.1"/>
    <property type="molecule type" value="Genomic_DNA"/>
</dbReference>
<dbReference type="InterPro" id="IPR000700">
    <property type="entry name" value="PAS-assoc_C"/>
</dbReference>
<evidence type="ECO:0000259" key="9">
    <source>
        <dbReference type="PROSITE" id="PS50109"/>
    </source>
</evidence>
<comment type="catalytic activity">
    <reaction evidence="1">
        <text>ATP + protein L-histidine = ADP + protein N-phospho-L-histidine.</text>
        <dbReference type="EC" id="2.7.13.3"/>
    </reaction>
</comment>
<evidence type="ECO:0000256" key="1">
    <source>
        <dbReference type="ARBA" id="ARBA00000085"/>
    </source>
</evidence>
<dbReference type="Pfam" id="PF05228">
    <property type="entry name" value="CHASE4"/>
    <property type="match status" value="1"/>
</dbReference>
<dbReference type="Pfam" id="PF00672">
    <property type="entry name" value="HAMP"/>
    <property type="match status" value="1"/>
</dbReference>
<dbReference type="PRINTS" id="PR00344">
    <property type="entry name" value="BCTRLSENSOR"/>
</dbReference>
<keyword evidence="13" id="KW-0547">Nucleotide-binding</keyword>
<dbReference type="Gene3D" id="1.10.287.130">
    <property type="match status" value="1"/>
</dbReference>
<dbReference type="SMART" id="SM00304">
    <property type="entry name" value="HAMP"/>
    <property type="match status" value="1"/>
</dbReference>
<comment type="subcellular location">
    <subcellularLocation>
        <location evidence="2">Membrane</location>
    </subcellularLocation>
</comment>
<dbReference type="SMART" id="SM00091">
    <property type="entry name" value="PAS"/>
    <property type="match status" value="1"/>
</dbReference>
<keyword evidence="4" id="KW-0597">Phosphoprotein</keyword>
<dbReference type="SUPFAM" id="SSF47384">
    <property type="entry name" value="Homodimeric domain of signal transducing histidine kinase"/>
    <property type="match status" value="1"/>
</dbReference>
<dbReference type="GO" id="GO:0005524">
    <property type="term" value="F:ATP binding"/>
    <property type="evidence" value="ECO:0007669"/>
    <property type="project" value="UniProtKB-KW"/>
</dbReference>
<dbReference type="SMART" id="SM00086">
    <property type="entry name" value="PAC"/>
    <property type="match status" value="1"/>
</dbReference>
<keyword evidence="6" id="KW-0418">Kinase</keyword>
<dbReference type="Gene3D" id="3.30.450.20">
    <property type="entry name" value="PAS domain"/>
    <property type="match status" value="1"/>
</dbReference>
<evidence type="ECO:0000256" key="8">
    <source>
        <dbReference type="SAM" id="Phobius"/>
    </source>
</evidence>
<evidence type="ECO:0000313" key="13">
    <source>
        <dbReference type="EMBL" id="MCT7964833.1"/>
    </source>
</evidence>